<reference evidence="2 3" key="1">
    <citation type="journal article" date="2016" name="Mol. Biol. Evol.">
        <title>Comparative Genomics of Early-Diverging Mushroom-Forming Fungi Provides Insights into the Origins of Lignocellulose Decay Capabilities.</title>
        <authorList>
            <person name="Nagy L.G."/>
            <person name="Riley R."/>
            <person name="Tritt A."/>
            <person name="Adam C."/>
            <person name="Daum C."/>
            <person name="Floudas D."/>
            <person name="Sun H."/>
            <person name="Yadav J.S."/>
            <person name="Pangilinan J."/>
            <person name="Larsson K.H."/>
            <person name="Matsuura K."/>
            <person name="Barry K."/>
            <person name="Labutti K."/>
            <person name="Kuo R."/>
            <person name="Ohm R.A."/>
            <person name="Bhattacharya S.S."/>
            <person name="Shirouzu T."/>
            <person name="Yoshinaga Y."/>
            <person name="Martin F.M."/>
            <person name="Grigoriev I.V."/>
            <person name="Hibbett D.S."/>
        </authorList>
    </citation>
    <scope>NUCLEOTIDE SEQUENCE [LARGE SCALE GENOMIC DNA]</scope>
    <source>
        <strain evidence="2 3">HHB12029</strain>
    </source>
</reference>
<accession>A0A165PV32</accession>
<name>A0A165PV32_EXIGL</name>
<dbReference type="InParanoid" id="A0A165PV32"/>
<evidence type="ECO:0000313" key="3">
    <source>
        <dbReference type="Proteomes" id="UP000077266"/>
    </source>
</evidence>
<organism evidence="2 3">
    <name type="scientific">Exidia glandulosa HHB12029</name>
    <dbReference type="NCBI Taxonomy" id="1314781"/>
    <lineage>
        <taxon>Eukaryota</taxon>
        <taxon>Fungi</taxon>
        <taxon>Dikarya</taxon>
        <taxon>Basidiomycota</taxon>
        <taxon>Agaricomycotina</taxon>
        <taxon>Agaricomycetes</taxon>
        <taxon>Auriculariales</taxon>
        <taxon>Exidiaceae</taxon>
        <taxon>Exidia</taxon>
    </lineage>
</organism>
<dbReference type="Proteomes" id="UP000077266">
    <property type="component" value="Unassembled WGS sequence"/>
</dbReference>
<feature type="compositionally biased region" description="Basic residues" evidence="1">
    <location>
        <begin position="41"/>
        <end position="51"/>
    </location>
</feature>
<gene>
    <name evidence="2" type="ORF">EXIGLDRAFT_419675</name>
</gene>
<proteinExistence type="predicted"/>
<sequence>MRTPCGAIPYSAGMNLSWSLRRSGASRPKAASSDNTALARAHTRSHSRTSRSVRVTSSPTLPLRVPLHIRGLHGYVMRWAIMIVGSLSDRLQRHSEGSESTSMNVMIRSGLPCARRRASWQAGRRITVSTGPSVPPCPLLLVQKQDDKHRIPVARLADVLLSPACFGILPPNRVARFTRSRSDVANNDTFQCIMRAGLTLSTG</sequence>
<feature type="region of interest" description="Disordered" evidence="1">
    <location>
        <begin position="25"/>
        <end position="57"/>
    </location>
</feature>
<evidence type="ECO:0000256" key="1">
    <source>
        <dbReference type="SAM" id="MobiDB-lite"/>
    </source>
</evidence>
<keyword evidence="3" id="KW-1185">Reference proteome</keyword>
<dbReference type="EMBL" id="KV425887">
    <property type="protein sequence ID" value="KZW02711.1"/>
    <property type="molecule type" value="Genomic_DNA"/>
</dbReference>
<evidence type="ECO:0000313" key="2">
    <source>
        <dbReference type="EMBL" id="KZW02711.1"/>
    </source>
</evidence>
<protein>
    <submittedName>
        <fullName evidence="2">Uncharacterized protein</fullName>
    </submittedName>
</protein>
<dbReference type="AlphaFoldDB" id="A0A165PV32"/>